<dbReference type="AlphaFoldDB" id="A0A813QM48"/>
<gene>
    <name evidence="2" type="ORF">EDS130_LOCUS3201</name>
    <name evidence="3" type="ORF">EDS130_LOCUS3208</name>
    <name evidence="5" type="ORF">XAT740_LOCUS13949</name>
    <name evidence="4" type="ORF">XAT740_LOCUS7707</name>
</gene>
<dbReference type="EMBL" id="CAJNOR010000824">
    <property type="protein sequence ID" value="CAF1015448.1"/>
    <property type="molecule type" value="Genomic_DNA"/>
</dbReference>
<protein>
    <submittedName>
        <fullName evidence="2">Uncharacterized protein</fullName>
    </submittedName>
</protein>
<dbReference type="EMBL" id="CAJNOJ010000008">
    <property type="protein sequence ID" value="CAF0769039.1"/>
    <property type="molecule type" value="Genomic_DNA"/>
</dbReference>
<dbReference type="EMBL" id="CAJNOJ010000008">
    <property type="protein sequence ID" value="CAF0769156.1"/>
    <property type="molecule type" value="Genomic_DNA"/>
</dbReference>
<name>A0A813QM48_ADIRI</name>
<evidence type="ECO:0000313" key="3">
    <source>
        <dbReference type="EMBL" id="CAF0769156.1"/>
    </source>
</evidence>
<keyword evidence="6" id="KW-1185">Reference proteome</keyword>
<sequence length="72" mass="8035">MSSTNSASALAEQNPEDTYEQYEKYLNAGSGGKQRSKVEVQLNSQHHDAGGDTRKIVQAMVNNEKNQKHEKK</sequence>
<dbReference type="InterPro" id="IPR018792">
    <property type="entry name" value="NUPR1-like"/>
</dbReference>
<accession>A0A813QM48</accession>
<proteinExistence type="predicted"/>
<dbReference type="Pfam" id="PF10195">
    <property type="entry name" value="Phospho_p8"/>
    <property type="match status" value="1"/>
</dbReference>
<dbReference type="Proteomes" id="UP000663852">
    <property type="component" value="Unassembled WGS sequence"/>
</dbReference>
<comment type="caution">
    <text evidence="2">The sequence shown here is derived from an EMBL/GenBank/DDBJ whole genome shotgun (WGS) entry which is preliminary data.</text>
</comment>
<evidence type="ECO:0000313" key="5">
    <source>
        <dbReference type="EMBL" id="CAF1015448.1"/>
    </source>
</evidence>
<evidence type="ECO:0000313" key="6">
    <source>
        <dbReference type="Proteomes" id="UP000663828"/>
    </source>
</evidence>
<evidence type="ECO:0000256" key="1">
    <source>
        <dbReference type="SAM" id="MobiDB-lite"/>
    </source>
</evidence>
<dbReference type="Proteomes" id="UP000663828">
    <property type="component" value="Unassembled WGS sequence"/>
</dbReference>
<reference evidence="2" key="1">
    <citation type="submission" date="2021-02" db="EMBL/GenBank/DDBJ databases">
        <authorList>
            <person name="Nowell W R."/>
        </authorList>
    </citation>
    <scope>NUCLEOTIDE SEQUENCE</scope>
</reference>
<dbReference type="EMBL" id="CAJNOR010000373">
    <property type="protein sequence ID" value="CAF0894807.1"/>
    <property type="molecule type" value="Genomic_DNA"/>
</dbReference>
<evidence type="ECO:0000313" key="7">
    <source>
        <dbReference type="Proteomes" id="UP000663852"/>
    </source>
</evidence>
<feature type="region of interest" description="Disordered" evidence="1">
    <location>
        <begin position="1"/>
        <end position="36"/>
    </location>
</feature>
<dbReference type="OrthoDB" id="10030453at2759"/>
<evidence type="ECO:0000313" key="2">
    <source>
        <dbReference type="EMBL" id="CAF0769039.1"/>
    </source>
</evidence>
<organism evidence="2 7">
    <name type="scientific">Adineta ricciae</name>
    <name type="common">Rotifer</name>
    <dbReference type="NCBI Taxonomy" id="249248"/>
    <lineage>
        <taxon>Eukaryota</taxon>
        <taxon>Metazoa</taxon>
        <taxon>Spiralia</taxon>
        <taxon>Gnathifera</taxon>
        <taxon>Rotifera</taxon>
        <taxon>Eurotatoria</taxon>
        <taxon>Bdelloidea</taxon>
        <taxon>Adinetida</taxon>
        <taxon>Adinetidae</taxon>
        <taxon>Adineta</taxon>
    </lineage>
</organism>
<evidence type="ECO:0000313" key="4">
    <source>
        <dbReference type="EMBL" id="CAF0894807.1"/>
    </source>
</evidence>